<evidence type="ECO:0000313" key="3">
    <source>
        <dbReference type="Proteomes" id="UP000179807"/>
    </source>
</evidence>
<comment type="caution">
    <text evidence="2">The sequence shown here is derived from an EMBL/GenBank/DDBJ whole genome shotgun (WGS) entry which is preliminary data.</text>
</comment>
<dbReference type="RefSeq" id="XP_068366114.1">
    <property type="nucleotide sequence ID" value="XM_068499281.1"/>
</dbReference>
<reference evidence="2" key="1">
    <citation type="submission" date="2016-10" db="EMBL/GenBank/DDBJ databases">
        <authorList>
            <person name="Benchimol M."/>
            <person name="Almeida L.G."/>
            <person name="Vasconcelos A.T."/>
            <person name="Perreira-Neves A."/>
            <person name="Rosa I.A."/>
            <person name="Tasca T."/>
            <person name="Bogo M.R."/>
            <person name="de Souza W."/>
        </authorList>
    </citation>
    <scope>NUCLEOTIDE SEQUENCE [LARGE SCALE GENOMIC DNA]</scope>
    <source>
        <strain evidence="2">K</strain>
    </source>
</reference>
<gene>
    <name evidence="2" type="ORF">TRFO_16926</name>
</gene>
<dbReference type="Proteomes" id="UP000179807">
    <property type="component" value="Unassembled WGS sequence"/>
</dbReference>
<dbReference type="VEuPathDB" id="TrichDB:TRFO_16926"/>
<name>A0A1J4KPE6_9EUKA</name>
<sequence length="537" mass="59333">MSEESNPNEPKTPPVSTSANPSGSTPPQETAPKEPISGNISNNPPISNEIPHPVAPPQSTPQQNPINVNPPANGAPCAPNPTLPINPPKRNQKKKPSPLPSRNESSELADKNHRFPIPIEQTIANLISSAAQRPAILGGRPPSIQNAAIQISQVPANTMNIQPNHNIRNQKMAGPVVINNKVILNQMKQTIPNPSYPDHTQPLNDILMCLDGDSLNLICNLLEFKCQNMNIPQKIESLNIHISSHISNVVPNFRNLLTFLINQIQNKTAFYQSIAHGKLPLIFRVAPECPPVYKFSPLNKRQFDVSPNRNIKGEYAIIAKIYPPNPSISNLPITVNGQPIYSTTFGESTEDKFFLLAANSINHNSLSIKLNSKPSASPYWVVIYYVVLVDLPLIEKSLNLVTNNIRGYKTDKCLEKCIFNFNDVVHNIATLGHAICPDCKAPVMLNKLVPMRISAKNSSYPDLLATLIAPSNDKCFFQELNFFTEPIKTYGITPNDLCEATDDQNDKGNNVEIENEFSLGAYINELENDISTYNLFE</sequence>
<dbReference type="GeneID" id="94833985"/>
<feature type="compositionally biased region" description="Polar residues" evidence="1">
    <location>
        <begin position="1"/>
        <end position="28"/>
    </location>
</feature>
<evidence type="ECO:0000313" key="2">
    <source>
        <dbReference type="EMBL" id="OHT12978.1"/>
    </source>
</evidence>
<feature type="compositionally biased region" description="Low complexity" evidence="1">
    <location>
        <begin position="34"/>
        <end position="51"/>
    </location>
</feature>
<dbReference type="AlphaFoldDB" id="A0A1J4KPE6"/>
<proteinExistence type="predicted"/>
<protein>
    <submittedName>
        <fullName evidence="2">Uncharacterized protein</fullName>
    </submittedName>
</protein>
<evidence type="ECO:0000256" key="1">
    <source>
        <dbReference type="SAM" id="MobiDB-lite"/>
    </source>
</evidence>
<feature type="region of interest" description="Disordered" evidence="1">
    <location>
        <begin position="1"/>
        <end position="114"/>
    </location>
</feature>
<feature type="compositionally biased region" description="Pro residues" evidence="1">
    <location>
        <begin position="78"/>
        <end position="87"/>
    </location>
</feature>
<keyword evidence="3" id="KW-1185">Reference proteome</keyword>
<dbReference type="EMBL" id="MLAK01000550">
    <property type="protein sequence ID" value="OHT12978.1"/>
    <property type="molecule type" value="Genomic_DNA"/>
</dbReference>
<accession>A0A1J4KPE6</accession>
<feature type="compositionally biased region" description="Basic and acidic residues" evidence="1">
    <location>
        <begin position="104"/>
        <end position="113"/>
    </location>
</feature>
<organism evidence="2 3">
    <name type="scientific">Tritrichomonas foetus</name>
    <dbReference type="NCBI Taxonomy" id="1144522"/>
    <lineage>
        <taxon>Eukaryota</taxon>
        <taxon>Metamonada</taxon>
        <taxon>Parabasalia</taxon>
        <taxon>Tritrichomonadida</taxon>
        <taxon>Tritrichomonadidae</taxon>
        <taxon>Tritrichomonas</taxon>
    </lineage>
</organism>